<dbReference type="PROSITE" id="PS50802">
    <property type="entry name" value="OTU"/>
    <property type="match status" value="1"/>
</dbReference>
<keyword evidence="3" id="KW-0378">Hydrolase</keyword>
<sequence length="884" mass="98213">MSAFTSVFDHMVTASNKLNHEALWRASLKGEGAVQEDTRDLFVEEISVISQTEKNVLSGCDMPAKYEIKGMAENGLKLEVTAVAHGDAVGKFDITHSKTEKLTYASEVEWALRPRGCRLNYPRANDSMLSRNKRVLGELQAACVNLSESEQSDLGITLAAEKLYSASDMRHILTKMYLMLCDLTLADTSASTRWLYAMGASKFEMPKLTGGQLIGAIVDYDVVVDKAGFSNEELTMLWLGAMEYPSVKFCRDNVYNTIRMEADSVAVVSENRFVLERHMNWDPETMYRAIAGICCKLDCIGDWFDVVKNMRGLPFLMADVVEKTGRTTFNSAIPKSTNYERALGGTALWKHVIRRNPGYVATSIGIVADAMMGEVLKMATTMVVEQLGGYGTLMIPKKAPSSFEYDSLMRDYGLGMDDPSLNALLLAWSNVRQQDVRIAFGRTLIEYFKVTTTRMRRGQEKVMPQLTFDMSYLPIDMCSWTLIKGVPHDGFQLGMKNSERDDLERARAALLWGMGVREERPHVFANKDRDGEDMITSAERKVMSGTTGVIKLSWMTYALSDSFKPRQDVAEGEASSLISVAIKGTRCEVFYKGGSEWDVRTLVEPGVQAGVAQTMGFSVAPVMIKEPLGFDGIKAITAGGSAVIRGKKPVADIFKNDRRDSATSTVKLRVSKAQMKKPAWIDYDGNDVGEKKHYCDKVAEKSEKVQQGDTIKLMRVSTPGDGKCGLHAIAQSLNLKGAVKQDDIKDAFDNLDKLAQGKTWHEDNVLGALCEQIGFGLRLYDVNGENVVLHRYREDMDAVVDVMRENGHYETVIPNTDKGYRYAVSAVFDLETELERMHGVDAPITAIKSITAASDDGKDDKMKRATSDWNKPQDWDGKPGSHGW</sequence>
<feature type="region of interest" description="Disordered" evidence="1">
    <location>
        <begin position="854"/>
        <end position="884"/>
    </location>
</feature>
<evidence type="ECO:0000313" key="4">
    <source>
        <dbReference type="Proteomes" id="UP000243533"/>
    </source>
</evidence>
<organism evidence="3 4">
    <name type="scientific">Alphachrysovirus cerasi</name>
    <dbReference type="NCBI Taxonomy" id="284687"/>
    <lineage>
        <taxon>Viruses</taxon>
        <taxon>Riboviria</taxon>
        <taxon>Orthornavirae</taxon>
        <taxon>Duplornaviricota</taxon>
        <taxon>Chrymotiviricetes</taxon>
        <taxon>Ghabrivirales</taxon>
        <taxon>Alphatotivirineae</taxon>
        <taxon>Chrysoviridae</taxon>
        <taxon>Alphachrysovirus</taxon>
    </lineage>
</organism>
<feature type="compositionally biased region" description="Basic and acidic residues" evidence="1">
    <location>
        <begin position="855"/>
        <end position="884"/>
    </location>
</feature>
<keyword evidence="3" id="KW-0645">Protease</keyword>
<dbReference type="GO" id="GO:0006508">
    <property type="term" value="P:proteolysis"/>
    <property type="evidence" value="ECO:0007669"/>
    <property type="project" value="UniProtKB-KW"/>
</dbReference>
<dbReference type="EMBL" id="AJ781399">
    <property type="protein sequence ID" value="CAH03666.1"/>
    <property type="molecule type" value="Genomic_RNA"/>
</dbReference>
<evidence type="ECO:0000256" key="1">
    <source>
        <dbReference type="SAM" id="MobiDB-lite"/>
    </source>
</evidence>
<dbReference type="Proteomes" id="UP000243533">
    <property type="component" value="Genome"/>
</dbReference>
<reference evidence="3 4" key="1">
    <citation type="journal article" date="2004" name="J. Gen. Virol.">
        <title>Cherry chlorotic rusty spot and Amasya cherry diseases are associated with a complex pattern of mycoviral-like double-stranded RNAs. I. Characterization of a new species in the genus Chrysovirus.</title>
        <authorList>
            <person name="Covelli L."/>
            <person name="Coutts R.H."/>
            <person name="Di Serio F."/>
            <person name="Citir A."/>
            <person name="Acikgoz S."/>
            <person name="Hernandez C."/>
            <person name="Ragozzino A."/>
            <person name="Flores R."/>
        </authorList>
    </citation>
    <scope>NUCLEOTIDE SEQUENCE [LARGE SCALE GENOMIC DNA]</scope>
</reference>
<protein>
    <submittedName>
        <fullName evidence="3">Putative protease</fullName>
    </submittedName>
</protein>
<name>Q65A72_9VIRU</name>
<feature type="domain" description="OTU" evidence="2">
    <location>
        <begin position="713"/>
        <end position="815"/>
    </location>
</feature>
<proteinExistence type="predicted"/>
<evidence type="ECO:0000313" key="3">
    <source>
        <dbReference type="EMBL" id="CAH03666.1"/>
    </source>
</evidence>
<dbReference type="GO" id="GO:0008233">
    <property type="term" value="F:peptidase activity"/>
    <property type="evidence" value="ECO:0007669"/>
    <property type="project" value="UniProtKB-KW"/>
</dbReference>
<accession>Q65A72</accession>
<dbReference type="InterPro" id="IPR003323">
    <property type="entry name" value="OTU_dom"/>
</dbReference>
<evidence type="ECO:0000259" key="2">
    <source>
        <dbReference type="PROSITE" id="PS50802"/>
    </source>
</evidence>